<evidence type="ECO:0000259" key="11">
    <source>
        <dbReference type="PROSITE" id="PS50030"/>
    </source>
</evidence>
<evidence type="ECO:0000256" key="4">
    <source>
        <dbReference type="ARBA" id="ARBA00011128"/>
    </source>
</evidence>
<organism evidence="13 14">
    <name type="scientific">Malassezia furfur</name>
    <name type="common">Pityriasis versicolor infection agent</name>
    <name type="synonym">Pityrosporum furfur</name>
    <dbReference type="NCBI Taxonomy" id="55194"/>
    <lineage>
        <taxon>Eukaryota</taxon>
        <taxon>Fungi</taxon>
        <taxon>Dikarya</taxon>
        <taxon>Basidiomycota</taxon>
        <taxon>Ustilaginomycotina</taxon>
        <taxon>Malasseziomycetes</taxon>
        <taxon>Malasseziales</taxon>
        <taxon>Malasseziaceae</taxon>
        <taxon>Malassezia</taxon>
    </lineage>
</organism>
<accession>A0ABY8EN16</accession>
<evidence type="ECO:0000256" key="6">
    <source>
        <dbReference type="ARBA" id="ARBA00022490"/>
    </source>
</evidence>
<evidence type="ECO:0000256" key="10">
    <source>
        <dbReference type="SAM" id="MobiDB-lite"/>
    </source>
</evidence>
<dbReference type="Pfam" id="PF09668">
    <property type="entry name" value="Asp_protease"/>
    <property type="match status" value="1"/>
</dbReference>
<dbReference type="SUPFAM" id="SSF54236">
    <property type="entry name" value="Ubiquitin-like"/>
    <property type="match status" value="1"/>
</dbReference>
<evidence type="ECO:0000256" key="5">
    <source>
        <dbReference type="ARBA" id="ARBA00021491"/>
    </source>
</evidence>
<protein>
    <recommendedName>
        <fullName evidence="5">DNA damage-inducible protein 1</fullName>
    </recommendedName>
</protein>
<comment type="subcellular location">
    <subcellularLocation>
        <location evidence="2">Cytoplasm</location>
    </subcellularLocation>
</comment>
<dbReference type="SUPFAM" id="SSF50630">
    <property type="entry name" value="Acid proteases"/>
    <property type="match status" value="1"/>
</dbReference>
<dbReference type="Gene3D" id="2.40.70.10">
    <property type="entry name" value="Acid Proteases"/>
    <property type="match status" value="1"/>
</dbReference>
<dbReference type="InterPro" id="IPR029071">
    <property type="entry name" value="Ubiquitin-like_domsf"/>
</dbReference>
<dbReference type="EMBL" id="CP046234">
    <property type="protein sequence ID" value="WFD46946.1"/>
    <property type="molecule type" value="Genomic_DNA"/>
</dbReference>
<sequence length="402" mass="43646">MLTVVDAQQNTFAFDVDASIEVENFKAVVEADTEVPAAHQQLLFQNAPLTDAQKSLSAYGVQDGDLILLQDTRQHAPPSAPDTDAAMAEAVRAQIRGSVALQNQLRASNPALLEAAMESQEAFARTLAHQREQLSQVQSLQQLANSDPFDVEAQKRIEEAIRQEQIAENMEHAMEYTPEAFGNVTMLYVDLKVNDHPVKAFVDSGAQATIISPECAERCGIMRLLDKRFSGVAKGVGTAKILGRVHSTQIQLGGDLFLPCAFTVLEGSSVDMLFGLDMLKRYQANIDLQKNALVINEKVIPFLPEHELPKNHLTDPEHESNSESKSAEQASTSGGSTLRQPAAPSTTPAKPPPSQAAKPSTWSEETITTLTNLGIDRNLAIQLLTASDGNTDIAASIYFQNM</sequence>
<dbReference type="InterPro" id="IPR000626">
    <property type="entry name" value="Ubiquitin-like_dom"/>
</dbReference>
<evidence type="ECO:0000256" key="8">
    <source>
        <dbReference type="ARBA" id="ARBA00022750"/>
    </source>
</evidence>
<feature type="domain" description="Ubiquitin-like" evidence="12">
    <location>
        <begin position="1"/>
        <end position="69"/>
    </location>
</feature>
<proteinExistence type="inferred from homology"/>
<dbReference type="Proteomes" id="UP000818624">
    <property type="component" value="Chromosome 1"/>
</dbReference>
<evidence type="ECO:0000256" key="1">
    <source>
        <dbReference type="ARBA" id="ARBA00003231"/>
    </source>
</evidence>
<dbReference type="SMART" id="SM00213">
    <property type="entry name" value="UBQ"/>
    <property type="match status" value="1"/>
</dbReference>
<dbReference type="Gene3D" id="3.10.20.90">
    <property type="entry name" value="Phosphatidylinositol 3-kinase Catalytic Subunit, Chain A, domain 1"/>
    <property type="match status" value="1"/>
</dbReference>
<evidence type="ECO:0000256" key="7">
    <source>
        <dbReference type="ARBA" id="ARBA00022670"/>
    </source>
</evidence>
<evidence type="ECO:0000313" key="14">
    <source>
        <dbReference type="Proteomes" id="UP000818624"/>
    </source>
</evidence>
<dbReference type="PROSITE" id="PS50053">
    <property type="entry name" value="UBIQUITIN_2"/>
    <property type="match status" value="1"/>
</dbReference>
<dbReference type="PROSITE" id="PS50030">
    <property type="entry name" value="UBA"/>
    <property type="match status" value="1"/>
</dbReference>
<evidence type="ECO:0000256" key="3">
    <source>
        <dbReference type="ARBA" id="ARBA00009136"/>
    </source>
</evidence>
<keyword evidence="6" id="KW-0963">Cytoplasm</keyword>
<dbReference type="InterPro" id="IPR033882">
    <property type="entry name" value="DDI1_N"/>
</dbReference>
<dbReference type="SUPFAM" id="SSF46934">
    <property type="entry name" value="UBA-like"/>
    <property type="match status" value="1"/>
</dbReference>
<gene>
    <name evidence="13" type="primary">DDI1</name>
    <name evidence="13" type="ORF">GLX27_001590</name>
</gene>
<keyword evidence="8" id="KW-0064">Aspartyl protease</keyword>
<evidence type="ECO:0000256" key="9">
    <source>
        <dbReference type="ARBA" id="ARBA00022801"/>
    </source>
</evidence>
<evidence type="ECO:0000313" key="13">
    <source>
        <dbReference type="EMBL" id="WFD46946.1"/>
    </source>
</evidence>
<dbReference type="InterPro" id="IPR021109">
    <property type="entry name" value="Peptidase_aspartic_dom_sf"/>
</dbReference>
<feature type="compositionally biased region" description="Basic and acidic residues" evidence="10">
    <location>
        <begin position="306"/>
        <end position="326"/>
    </location>
</feature>
<name>A0ABY8EN16_MALFU</name>
<comment type="similarity">
    <text evidence="3">Belongs to the DDI1 family.</text>
</comment>
<dbReference type="CDD" id="cd05479">
    <property type="entry name" value="RP_DDI"/>
    <property type="match status" value="1"/>
</dbReference>
<comment type="function">
    <text evidence="1">Probable aspartic protease. May be involved in the regulation of exocytosis. Acts as a linker between the 19S proteasome and polyubiquitinated proteins via UBA domain interactions with ubiquitin for their subsequent degradation. Required for S-phase checkpoint control.</text>
</comment>
<dbReference type="InterPro" id="IPR015940">
    <property type="entry name" value="UBA"/>
</dbReference>
<feature type="compositionally biased region" description="Polar residues" evidence="10">
    <location>
        <begin position="327"/>
        <end position="339"/>
    </location>
</feature>
<feature type="domain" description="UBA" evidence="11">
    <location>
        <begin position="361"/>
        <end position="401"/>
    </location>
</feature>
<dbReference type="PANTHER" id="PTHR15397:SF3">
    <property type="entry name" value="DNA DAMAGE INDUCIBLE 1 HOMOLOG 2"/>
    <property type="match status" value="1"/>
</dbReference>
<evidence type="ECO:0000259" key="12">
    <source>
        <dbReference type="PROSITE" id="PS50053"/>
    </source>
</evidence>
<dbReference type="CDD" id="cd01796">
    <property type="entry name" value="Ubl_Ddi1_like"/>
    <property type="match status" value="1"/>
</dbReference>
<dbReference type="Gene3D" id="1.10.8.10">
    <property type="entry name" value="DNA helicase RuvA subunit, C-terminal domain"/>
    <property type="match status" value="1"/>
</dbReference>
<keyword evidence="14" id="KW-1185">Reference proteome</keyword>
<comment type="subunit">
    <text evidence="4">Binds ubiquitin and polyubiquitinated proteins.</text>
</comment>
<dbReference type="PANTHER" id="PTHR15397">
    <property type="entry name" value="SODIUM-GLUCOSE COTRANSPORTER REGULATORY PROTEIN -RELATED"/>
    <property type="match status" value="1"/>
</dbReference>
<dbReference type="Pfam" id="PF00240">
    <property type="entry name" value="ubiquitin"/>
    <property type="match status" value="1"/>
</dbReference>
<reference evidence="13 14" key="1">
    <citation type="journal article" date="2020" name="Elife">
        <title>Loss of centromere function drives karyotype evolution in closely related Malassezia species.</title>
        <authorList>
            <person name="Sankaranarayanan S.R."/>
            <person name="Ianiri G."/>
            <person name="Coelho M.A."/>
            <person name="Reza M.H."/>
            <person name="Thimmappa B.C."/>
            <person name="Ganguly P."/>
            <person name="Vadnala R.N."/>
            <person name="Sun S."/>
            <person name="Siddharthan R."/>
            <person name="Tellgren-Roth C."/>
            <person name="Dawson T.L."/>
            <person name="Heitman J."/>
            <person name="Sanyal K."/>
        </authorList>
    </citation>
    <scope>NUCLEOTIDE SEQUENCE [LARGE SCALE GENOMIC DNA]</scope>
    <source>
        <strain evidence="13">CBS14141</strain>
    </source>
</reference>
<evidence type="ECO:0000256" key="2">
    <source>
        <dbReference type="ARBA" id="ARBA00004496"/>
    </source>
</evidence>
<keyword evidence="9" id="KW-0378">Hydrolase</keyword>
<feature type="region of interest" description="Disordered" evidence="10">
    <location>
        <begin position="306"/>
        <end position="363"/>
    </location>
</feature>
<dbReference type="InterPro" id="IPR009060">
    <property type="entry name" value="UBA-like_sf"/>
</dbReference>
<keyword evidence="7" id="KW-0645">Protease</keyword>
<dbReference type="InterPro" id="IPR019103">
    <property type="entry name" value="Peptidase_aspartic_DDI1-type"/>
</dbReference>